<comment type="caution">
    <text evidence="1">The sequence shown here is derived from an EMBL/GenBank/DDBJ whole genome shotgun (WGS) entry which is preliminary data.</text>
</comment>
<dbReference type="AlphaFoldDB" id="X0SW89"/>
<reference evidence="1" key="1">
    <citation type="journal article" date="2014" name="Front. Microbiol.">
        <title>High frequency of phylogenetically diverse reductive dehalogenase-homologous genes in deep subseafloor sedimentary metagenomes.</title>
        <authorList>
            <person name="Kawai M."/>
            <person name="Futagami T."/>
            <person name="Toyoda A."/>
            <person name="Takaki Y."/>
            <person name="Nishi S."/>
            <person name="Hori S."/>
            <person name="Arai W."/>
            <person name="Tsubouchi T."/>
            <person name="Morono Y."/>
            <person name="Uchiyama I."/>
            <person name="Ito T."/>
            <person name="Fujiyama A."/>
            <person name="Inagaki F."/>
            <person name="Takami H."/>
        </authorList>
    </citation>
    <scope>NUCLEOTIDE SEQUENCE</scope>
    <source>
        <strain evidence="1">Expedition CK06-06</strain>
    </source>
</reference>
<dbReference type="EMBL" id="BARS01003683">
    <property type="protein sequence ID" value="GAF85264.1"/>
    <property type="molecule type" value="Genomic_DNA"/>
</dbReference>
<sequence>METPQVSVRRGMPEFSELIVACRHHLLLAALLGLVVSTTFAAIAWQTTDAPYEAMSLVRVRQHQDHVLTQLTSRADDAAFVRAQEQLVLSPQVLAAALSHEQLAALSPQVPRHEGVDWLREKLRVDIQSGAEVLSISARHTSAETCKTLSSAVTLAYLDELTNRSTADRRLRQAKLEEAARQADRKLDELWGTLNAIAGKV</sequence>
<evidence type="ECO:0008006" key="2">
    <source>
        <dbReference type="Google" id="ProtNLM"/>
    </source>
</evidence>
<feature type="non-terminal residue" evidence="1">
    <location>
        <position position="201"/>
    </location>
</feature>
<protein>
    <recommendedName>
        <fullName evidence="2">Polysaccharide chain length determinant N-terminal domain-containing protein</fullName>
    </recommendedName>
</protein>
<proteinExistence type="predicted"/>
<name>X0SW89_9ZZZZ</name>
<gene>
    <name evidence="1" type="ORF">S01H1_07138</name>
</gene>
<evidence type="ECO:0000313" key="1">
    <source>
        <dbReference type="EMBL" id="GAF85264.1"/>
    </source>
</evidence>
<organism evidence="1">
    <name type="scientific">marine sediment metagenome</name>
    <dbReference type="NCBI Taxonomy" id="412755"/>
    <lineage>
        <taxon>unclassified sequences</taxon>
        <taxon>metagenomes</taxon>
        <taxon>ecological metagenomes</taxon>
    </lineage>
</organism>
<accession>X0SW89</accession>